<dbReference type="PANTHER" id="PTHR24253">
    <property type="entry name" value="TRANSMEMBRANE PROTEASE SERINE"/>
    <property type="match status" value="1"/>
</dbReference>
<dbReference type="InterPro" id="IPR018114">
    <property type="entry name" value="TRYPSIN_HIS"/>
</dbReference>
<feature type="domain" description="Peptidase S1" evidence="3">
    <location>
        <begin position="146"/>
        <end position="442"/>
    </location>
</feature>
<evidence type="ECO:0000256" key="2">
    <source>
        <dbReference type="RuleBase" id="RU363034"/>
    </source>
</evidence>
<dbReference type="Proteomes" id="UP001642540">
    <property type="component" value="Unassembled WGS sequence"/>
</dbReference>
<dbReference type="InterPro" id="IPR009003">
    <property type="entry name" value="Peptidase_S1_PA"/>
</dbReference>
<name>A0ABP1RHQ0_9HEXA</name>
<reference evidence="4 5" key="1">
    <citation type="submission" date="2024-08" db="EMBL/GenBank/DDBJ databases">
        <authorList>
            <person name="Cucini C."/>
            <person name="Frati F."/>
        </authorList>
    </citation>
    <scope>NUCLEOTIDE SEQUENCE [LARGE SCALE GENOMIC DNA]</scope>
</reference>
<evidence type="ECO:0000256" key="1">
    <source>
        <dbReference type="ARBA" id="ARBA00023157"/>
    </source>
</evidence>
<evidence type="ECO:0000313" key="4">
    <source>
        <dbReference type="EMBL" id="CAL8128549.1"/>
    </source>
</evidence>
<protein>
    <recommendedName>
        <fullName evidence="3">Peptidase S1 domain-containing protein</fullName>
    </recommendedName>
</protein>
<dbReference type="PROSITE" id="PS00135">
    <property type="entry name" value="TRYPSIN_SER"/>
    <property type="match status" value="1"/>
</dbReference>
<proteinExistence type="predicted"/>
<keyword evidence="2" id="KW-0720">Serine protease</keyword>
<dbReference type="CDD" id="cd00190">
    <property type="entry name" value="Tryp_SPc"/>
    <property type="match status" value="1"/>
</dbReference>
<dbReference type="PROSITE" id="PS50240">
    <property type="entry name" value="TRYPSIN_DOM"/>
    <property type="match status" value="1"/>
</dbReference>
<dbReference type="SUPFAM" id="SSF50494">
    <property type="entry name" value="Trypsin-like serine proteases"/>
    <property type="match status" value="1"/>
</dbReference>
<sequence length="486" mass="54037">MIQKIQRDEDAFVQFGSNFQWIFQTYLGNQISGSRIANCTATVYCDGRIRLAKSTKGTCENEVFAMTDGTIGFMSGCGTFHFGGTPRTPRNKGRDMYVYYKGVSNTSKCIAFCLEDLKMSPSLKPARPMALSKTFTGFETDNSCGMAALMFKGEGYERNPFCGGAIVNNLYVITAAHCFVETGVQANQIEVLFHAHVMDKGTDDGSTPADDDPEYKNIPGWALPPETDKTEYSIRRDVESVTVHPLFDRTYDYDVAIIKLKKKLTFKNPEMLPICLPEIEDILNYPDGERFLVSGWGKPTEKAKAGARVLQKLYVPYTHLTQCRTFTKATFRHLCAGYLEGGKDACSGDSGGPLVHPTTPNGSQYMLAGLVSAGKGCARREVLGLYSNVYAVDNTQLINQQHCLELLLSPIANYPLLMPLLDVQHNGECWHDVVILLLLVWVWLGARVCWPQITYVRPSPPISDGWLKVAYIIMLSFVIPVLCKLT</sequence>
<keyword evidence="2" id="KW-0645">Protease</keyword>
<dbReference type="InterPro" id="IPR043504">
    <property type="entry name" value="Peptidase_S1_PA_chymotrypsin"/>
</dbReference>
<evidence type="ECO:0000313" key="5">
    <source>
        <dbReference type="Proteomes" id="UP001642540"/>
    </source>
</evidence>
<dbReference type="InterPro" id="IPR001254">
    <property type="entry name" value="Trypsin_dom"/>
</dbReference>
<gene>
    <name evidence="4" type="ORF">ODALV1_LOCUS22315</name>
</gene>
<dbReference type="PANTHER" id="PTHR24253:SF183">
    <property type="entry name" value="PEPTIDASE S1 DOMAIN-CONTAINING PROTEIN"/>
    <property type="match status" value="1"/>
</dbReference>
<comment type="caution">
    <text evidence="4">The sequence shown here is derived from an EMBL/GenBank/DDBJ whole genome shotgun (WGS) entry which is preliminary data.</text>
</comment>
<accession>A0ABP1RHQ0</accession>
<dbReference type="SMART" id="SM00020">
    <property type="entry name" value="Tryp_SPc"/>
    <property type="match status" value="1"/>
</dbReference>
<dbReference type="InterPro" id="IPR001314">
    <property type="entry name" value="Peptidase_S1A"/>
</dbReference>
<dbReference type="EMBL" id="CAXLJM020000075">
    <property type="protein sequence ID" value="CAL8128549.1"/>
    <property type="molecule type" value="Genomic_DNA"/>
</dbReference>
<dbReference type="Gene3D" id="2.40.10.10">
    <property type="entry name" value="Trypsin-like serine proteases"/>
    <property type="match status" value="1"/>
</dbReference>
<keyword evidence="2" id="KW-0378">Hydrolase</keyword>
<organism evidence="4 5">
    <name type="scientific">Orchesella dallaii</name>
    <dbReference type="NCBI Taxonomy" id="48710"/>
    <lineage>
        <taxon>Eukaryota</taxon>
        <taxon>Metazoa</taxon>
        <taxon>Ecdysozoa</taxon>
        <taxon>Arthropoda</taxon>
        <taxon>Hexapoda</taxon>
        <taxon>Collembola</taxon>
        <taxon>Entomobryomorpha</taxon>
        <taxon>Entomobryoidea</taxon>
        <taxon>Orchesellidae</taxon>
        <taxon>Orchesellinae</taxon>
        <taxon>Orchesella</taxon>
    </lineage>
</organism>
<keyword evidence="5" id="KW-1185">Reference proteome</keyword>
<dbReference type="InterPro" id="IPR033116">
    <property type="entry name" value="TRYPSIN_SER"/>
</dbReference>
<keyword evidence="1" id="KW-1015">Disulfide bond</keyword>
<dbReference type="Pfam" id="PF00089">
    <property type="entry name" value="Trypsin"/>
    <property type="match status" value="2"/>
</dbReference>
<evidence type="ECO:0000259" key="3">
    <source>
        <dbReference type="PROSITE" id="PS50240"/>
    </source>
</evidence>
<dbReference type="PRINTS" id="PR00722">
    <property type="entry name" value="CHYMOTRYPSIN"/>
</dbReference>
<dbReference type="PROSITE" id="PS00134">
    <property type="entry name" value="TRYPSIN_HIS"/>
    <property type="match status" value="1"/>
</dbReference>